<dbReference type="EMBL" id="WIXP02000015">
    <property type="protein sequence ID" value="KAF6199556.1"/>
    <property type="molecule type" value="Genomic_DNA"/>
</dbReference>
<evidence type="ECO:0000313" key="2">
    <source>
        <dbReference type="Proteomes" id="UP000466442"/>
    </source>
</evidence>
<keyword evidence="2" id="KW-1185">Reference proteome</keyword>
<comment type="caution">
    <text evidence="1">The sequence shown here is derived from an EMBL/GenBank/DDBJ whole genome shotgun (WGS) entry which is preliminary data.</text>
</comment>
<dbReference type="Proteomes" id="UP000466442">
    <property type="component" value="Unassembled WGS sequence"/>
</dbReference>
<proteinExistence type="predicted"/>
<gene>
    <name evidence="1" type="ORF">GE061_007582</name>
</gene>
<protein>
    <recommendedName>
        <fullName evidence="3">Invertebrate defensins family profile domain-containing protein</fullName>
    </recommendedName>
</protein>
<evidence type="ECO:0000313" key="1">
    <source>
        <dbReference type="EMBL" id="KAF6199556.1"/>
    </source>
</evidence>
<dbReference type="AlphaFoldDB" id="A0A6A4IZA5"/>
<name>A0A6A4IZA5_APOLU</name>
<reference evidence="1" key="1">
    <citation type="journal article" date="2021" name="Mol. Ecol. Resour.">
        <title>Apolygus lucorum genome provides insights into omnivorousness and mesophyll feeding.</title>
        <authorList>
            <person name="Liu Y."/>
            <person name="Liu H."/>
            <person name="Wang H."/>
            <person name="Huang T."/>
            <person name="Liu B."/>
            <person name="Yang B."/>
            <person name="Yin L."/>
            <person name="Li B."/>
            <person name="Zhang Y."/>
            <person name="Zhang S."/>
            <person name="Jiang F."/>
            <person name="Zhang X."/>
            <person name="Ren Y."/>
            <person name="Wang B."/>
            <person name="Wang S."/>
            <person name="Lu Y."/>
            <person name="Wu K."/>
            <person name="Fan W."/>
            <person name="Wang G."/>
        </authorList>
    </citation>
    <scope>NUCLEOTIDE SEQUENCE</scope>
    <source>
        <strain evidence="1">12Hb</strain>
    </source>
</reference>
<organism evidence="1 2">
    <name type="scientific">Apolygus lucorum</name>
    <name type="common">Small green plant bug</name>
    <name type="synonym">Lygocoris lucorum</name>
    <dbReference type="NCBI Taxonomy" id="248454"/>
    <lineage>
        <taxon>Eukaryota</taxon>
        <taxon>Metazoa</taxon>
        <taxon>Ecdysozoa</taxon>
        <taxon>Arthropoda</taxon>
        <taxon>Hexapoda</taxon>
        <taxon>Insecta</taxon>
        <taxon>Pterygota</taxon>
        <taxon>Neoptera</taxon>
        <taxon>Paraneoptera</taxon>
        <taxon>Hemiptera</taxon>
        <taxon>Heteroptera</taxon>
        <taxon>Panheteroptera</taxon>
        <taxon>Cimicomorpha</taxon>
        <taxon>Miridae</taxon>
        <taxon>Mirini</taxon>
        <taxon>Apolygus</taxon>
    </lineage>
</organism>
<sequence>MYISVSIVVRMTLLAIVLLCTTNLSTSENSKFIGYPTTGNPLILCNRPSVSCTEKCKQNGFAEGSCLRGGNLVGKFCKCKK</sequence>
<evidence type="ECO:0008006" key="3">
    <source>
        <dbReference type="Google" id="ProtNLM"/>
    </source>
</evidence>
<accession>A0A6A4IZA5</accession>